<dbReference type="InterPro" id="IPR001680">
    <property type="entry name" value="WD40_rpt"/>
</dbReference>
<dbReference type="InterPro" id="IPR020472">
    <property type="entry name" value="WD40_PAC1"/>
</dbReference>
<dbReference type="PROSITE" id="PS50294">
    <property type="entry name" value="WD_REPEATS_REGION"/>
    <property type="match status" value="4"/>
</dbReference>
<keyword evidence="2" id="KW-0677">Repeat</keyword>
<dbReference type="PROSITE" id="PS50082">
    <property type="entry name" value="WD_REPEATS_2"/>
    <property type="match status" value="6"/>
</dbReference>
<feature type="repeat" description="WD" evidence="3">
    <location>
        <begin position="599"/>
        <end position="632"/>
    </location>
</feature>
<feature type="repeat" description="WD" evidence="3">
    <location>
        <begin position="410"/>
        <end position="445"/>
    </location>
</feature>
<gene>
    <name evidence="5" type="ORF">BECKFW1821B_GA0114236_10934</name>
</gene>
<dbReference type="PROSITE" id="PS00678">
    <property type="entry name" value="WD_REPEATS_1"/>
    <property type="match status" value="2"/>
</dbReference>
<dbReference type="Gene3D" id="2.130.10.10">
    <property type="entry name" value="YVTN repeat-like/Quinoprotein amine dehydrogenase"/>
    <property type="match status" value="4"/>
</dbReference>
<dbReference type="PANTHER" id="PTHR19879">
    <property type="entry name" value="TRANSCRIPTION INITIATION FACTOR TFIID"/>
    <property type="match status" value="1"/>
</dbReference>
<keyword evidence="1 3" id="KW-0853">WD repeat</keyword>
<feature type="region of interest" description="Disordered" evidence="4">
    <location>
        <begin position="351"/>
        <end position="385"/>
    </location>
</feature>
<protein>
    <submittedName>
        <fullName evidence="5">WD40 repeat</fullName>
    </submittedName>
</protein>
<evidence type="ECO:0000313" key="5">
    <source>
        <dbReference type="EMBL" id="VFJ64322.1"/>
    </source>
</evidence>
<evidence type="ECO:0000256" key="3">
    <source>
        <dbReference type="PROSITE-ProRule" id="PRU00221"/>
    </source>
</evidence>
<reference evidence="5" key="1">
    <citation type="submission" date="2019-02" db="EMBL/GenBank/DDBJ databases">
        <authorList>
            <person name="Gruber-Vodicka R. H."/>
            <person name="Seah K. B. B."/>
        </authorList>
    </citation>
    <scope>NUCLEOTIDE SEQUENCE</scope>
    <source>
        <strain evidence="5">BECK_BZ106</strain>
    </source>
</reference>
<sequence length="709" mass="76047">MLIDLALSPDGRTLVAAGERDTLVLFDVESGQIKKKLEGHETPPTVGASGEGVRAVSFSRDGRILYSGGADGRILRWSLPEGERVGEPWQAPAAVFTLALSPDGGILASGNRDAGITLWSTAGGEKITTLEGTTSNVSDGNALVFTPDGRLVSGGYRGDVGIWTLSRDSEPREQVLPRIHTDAVSAIATDPTGQWIATGSGNHIVLWRLTPAGADLIRTLRGHANRVMGLRFVPGHGRGGGRLLSASHDNTMRLWDLESGAVLRIFQGHTAGLWSVVSDGAPNGTHRRVYTAANDGTIRRWPLATPNQWLWDMPGEPISAAIDPAGRLVSVGFRDGTLRFYPLPAAVGWGEERTPTPGSENRIGVRPAPSDLPESDVGVRPVPSDLPETDVGVRFAHPNLPEPMVVVEDAHENSRWVLRQAYSPDGRFLATSSHDGTAKLWRMETSLDGPAEKPVPRHTLDGHGATVHAVAFSPDGRMLATAGYDGKVGLYEVETGEGELFQAHQNCQSSGCAEAVSFLDGTRLMSAGYADQEIRFWNTNIWPPTPAAPPLQSRDMILWATLRPDARQLAVVGRELVVTLHDLLPGAGGAMIDGSARRLVGHEQTVFRAEYTPDGAQLATVGADMTLRLWDLGGHGNKPLFTLRLPTELRRSSPLWDFALRCLPAAEGSVGDTGAANTHPDAGHCWLAVPLTMGRLALYRLPYAEPPAR</sequence>
<evidence type="ECO:0000256" key="2">
    <source>
        <dbReference type="ARBA" id="ARBA00022737"/>
    </source>
</evidence>
<organism evidence="5">
    <name type="scientific">Candidatus Kentrum sp. FW</name>
    <dbReference type="NCBI Taxonomy" id="2126338"/>
    <lineage>
        <taxon>Bacteria</taxon>
        <taxon>Pseudomonadati</taxon>
        <taxon>Pseudomonadota</taxon>
        <taxon>Gammaproteobacteria</taxon>
        <taxon>Candidatus Kentrum</taxon>
    </lineage>
</organism>
<feature type="repeat" description="WD" evidence="3">
    <location>
        <begin position="220"/>
        <end position="265"/>
    </location>
</feature>
<dbReference type="PRINTS" id="PR00320">
    <property type="entry name" value="GPROTEINBRPT"/>
</dbReference>
<dbReference type="InterPro" id="IPR011047">
    <property type="entry name" value="Quinoprotein_ADH-like_sf"/>
</dbReference>
<evidence type="ECO:0000256" key="1">
    <source>
        <dbReference type="ARBA" id="ARBA00022574"/>
    </source>
</evidence>
<evidence type="ECO:0000256" key="4">
    <source>
        <dbReference type="SAM" id="MobiDB-lite"/>
    </source>
</evidence>
<feature type="repeat" description="WD" evidence="3">
    <location>
        <begin position="95"/>
        <end position="129"/>
    </location>
</feature>
<dbReference type="InterPro" id="IPR036322">
    <property type="entry name" value="WD40_repeat_dom_sf"/>
</dbReference>
<dbReference type="PANTHER" id="PTHR19879:SF9">
    <property type="entry name" value="TRANSCRIPTION INITIATION FACTOR TFIID SUBUNIT 5"/>
    <property type="match status" value="1"/>
</dbReference>
<feature type="repeat" description="WD" evidence="3">
    <location>
        <begin position="460"/>
        <end position="497"/>
    </location>
</feature>
<dbReference type="CDD" id="cd00200">
    <property type="entry name" value="WD40"/>
    <property type="match status" value="2"/>
</dbReference>
<dbReference type="SUPFAM" id="SSF50978">
    <property type="entry name" value="WD40 repeat-like"/>
    <property type="match status" value="1"/>
</dbReference>
<accession>A0A450TC24</accession>
<feature type="repeat" description="WD" evidence="3">
    <location>
        <begin position="46"/>
        <end position="87"/>
    </location>
</feature>
<dbReference type="AlphaFoldDB" id="A0A450TC24"/>
<dbReference type="SUPFAM" id="SSF50998">
    <property type="entry name" value="Quinoprotein alcohol dehydrogenase-like"/>
    <property type="match status" value="1"/>
</dbReference>
<dbReference type="Pfam" id="PF00400">
    <property type="entry name" value="WD40"/>
    <property type="match status" value="9"/>
</dbReference>
<dbReference type="SMART" id="SM00320">
    <property type="entry name" value="WD40"/>
    <property type="match status" value="11"/>
</dbReference>
<proteinExistence type="predicted"/>
<dbReference type="InterPro" id="IPR019775">
    <property type="entry name" value="WD40_repeat_CS"/>
</dbReference>
<dbReference type="InterPro" id="IPR015943">
    <property type="entry name" value="WD40/YVTN_repeat-like_dom_sf"/>
</dbReference>
<name>A0A450TC24_9GAMM</name>
<dbReference type="EMBL" id="CAADFD010000093">
    <property type="protein sequence ID" value="VFJ64322.1"/>
    <property type="molecule type" value="Genomic_DNA"/>
</dbReference>